<dbReference type="InterPro" id="IPR045540">
    <property type="entry name" value="YegS/DAGK_C"/>
</dbReference>
<dbReference type="InterPro" id="IPR001206">
    <property type="entry name" value="Diacylglycerol_kinase_cat_dom"/>
</dbReference>
<dbReference type="PANTHER" id="PTHR12358">
    <property type="entry name" value="SPHINGOSINE KINASE"/>
    <property type="match status" value="1"/>
</dbReference>
<accession>A0ABT1HCV0</accession>
<dbReference type="PANTHER" id="PTHR12358:SF106">
    <property type="entry name" value="LIPID KINASE YEGS"/>
    <property type="match status" value="1"/>
</dbReference>
<sequence>MSSPVRSVIALVNPNSRNGAGRATATAAVDALRRRGVEVVTRMGVDASDARIAAIEAVRSDADAVVVIGGDGTIGPVLDAARGTGTRVGLIPAGTGNDHARALDIPTDDPEAAVDIIVTGHSRRVDLGLITSTAGEFVFGTVAAIGLDAAVTKRAVGMRHPRGQSRYALAAVAEIMALAPRHFRVTVDGETREMDLVMASVGNTPSYGGGMRICPDAVIDDGLLDVTLVEYAPRRRLLRLFPTIYRGTHVSRPEVHTMRGRHIVIEADDPAPASADGDLMGTTPVTVDVLPAAIDFLVPPSREVTSRM</sequence>
<comment type="caution">
    <text evidence="14">The sequence shown here is derived from an EMBL/GenBank/DDBJ whole genome shotgun (WGS) entry which is preliminary data.</text>
</comment>
<keyword evidence="12" id="KW-1208">Phospholipid metabolism</keyword>
<dbReference type="RefSeq" id="WP_253661102.1">
    <property type="nucleotide sequence ID" value="NZ_BAAAJQ010000001.1"/>
</dbReference>
<evidence type="ECO:0000256" key="5">
    <source>
        <dbReference type="ARBA" id="ARBA00022723"/>
    </source>
</evidence>
<keyword evidence="3" id="KW-0444">Lipid biosynthesis</keyword>
<keyword evidence="4" id="KW-0808">Transferase</keyword>
<evidence type="ECO:0000313" key="15">
    <source>
        <dbReference type="Proteomes" id="UP001206895"/>
    </source>
</evidence>
<keyword evidence="9" id="KW-0460">Magnesium</keyword>
<dbReference type="SUPFAM" id="SSF111331">
    <property type="entry name" value="NAD kinase/diacylglycerol kinase-like"/>
    <property type="match status" value="1"/>
</dbReference>
<dbReference type="Pfam" id="PF19279">
    <property type="entry name" value="YegS_C"/>
    <property type="match status" value="1"/>
</dbReference>
<evidence type="ECO:0000256" key="2">
    <source>
        <dbReference type="ARBA" id="ARBA00005983"/>
    </source>
</evidence>
<dbReference type="EMBL" id="JAMTCJ010000002">
    <property type="protein sequence ID" value="MCP2176080.1"/>
    <property type="molecule type" value="Genomic_DNA"/>
</dbReference>
<dbReference type="Proteomes" id="UP001206895">
    <property type="component" value="Unassembled WGS sequence"/>
</dbReference>
<evidence type="ECO:0000256" key="9">
    <source>
        <dbReference type="ARBA" id="ARBA00022842"/>
    </source>
</evidence>
<feature type="domain" description="DAGKc" evidence="13">
    <location>
        <begin position="3"/>
        <end position="135"/>
    </location>
</feature>
<protein>
    <submittedName>
        <fullName evidence="14">Diacylglycerol kinase (ATP)</fullName>
    </submittedName>
</protein>
<dbReference type="Gene3D" id="3.40.50.10330">
    <property type="entry name" value="Probable inorganic polyphosphate/atp-NAD kinase, domain 1"/>
    <property type="match status" value="1"/>
</dbReference>
<keyword evidence="8" id="KW-0067">ATP-binding</keyword>
<proteinExistence type="inferred from homology"/>
<keyword evidence="11" id="KW-0594">Phospholipid biosynthesis</keyword>
<dbReference type="SMART" id="SM00046">
    <property type="entry name" value="DAGKc"/>
    <property type="match status" value="1"/>
</dbReference>
<dbReference type="NCBIfam" id="TIGR00147">
    <property type="entry name" value="YegS/Rv2252/BmrU family lipid kinase"/>
    <property type="match status" value="1"/>
</dbReference>
<evidence type="ECO:0000256" key="4">
    <source>
        <dbReference type="ARBA" id="ARBA00022679"/>
    </source>
</evidence>
<evidence type="ECO:0000313" key="14">
    <source>
        <dbReference type="EMBL" id="MCP2176080.1"/>
    </source>
</evidence>
<gene>
    <name evidence="14" type="ORF">LX13_001899</name>
</gene>
<keyword evidence="7 14" id="KW-0418">Kinase</keyword>
<dbReference type="NCBIfam" id="NF008882">
    <property type="entry name" value="PRK11914.1"/>
    <property type="match status" value="1"/>
</dbReference>
<dbReference type="Pfam" id="PF00781">
    <property type="entry name" value="DAGK_cat"/>
    <property type="match status" value="1"/>
</dbReference>
<evidence type="ECO:0000256" key="8">
    <source>
        <dbReference type="ARBA" id="ARBA00022840"/>
    </source>
</evidence>
<dbReference type="InterPro" id="IPR017438">
    <property type="entry name" value="ATP-NAD_kinase_N"/>
</dbReference>
<evidence type="ECO:0000256" key="11">
    <source>
        <dbReference type="ARBA" id="ARBA00023209"/>
    </source>
</evidence>
<keyword evidence="15" id="KW-1185">Reference proteome</keyword>
<keyword evidence="5" id="KW-0479">Metal-binding</keyword>
<dbReference type="GO" id="GO:0016301">
    <property type="term" value="F:kinase activity"/>
    <property type="evidence" value="ECO:0007669"/>
    <property type="project" value="UniProtKB-KW"/>
</dbReference>
<reference evidence="14 15" key="1">
    <citation type="submission" date="2022-06" db="EMBL/GenBank/DDBJ databases">
        <title>Genomic Encyclopedia of Archaeal and Bacterial Type Strains, Phase II (KMG-II): from individual species to whole genera.</title>
        <authorList>
            <person name="Goeker M."/>
        </authorList>
    </citation>
    <scope>NUCLEOTIDE SEQUENCE [LARGE SCALE GENOMIC DNA]</scope>
    <source>
        <strain evidence="14 15">DSM 44693</strain>
    </source>
</reference>
<organism evidence="14 15">
    <name type="scientific">Williamsia maris</name>
    <dbReference type="NCBI Taxonomy" id="72806"/>
    <lineage>
        <taxon>Bacteria</taxon>
        <taxon>Bacillati</taxon>
        <taxon>Actinomycetota</taxon>
        <taxon>Actinomycetes</taxon>
        <taxon>Mycobacteriales</taxon>
        <taxon>Nocardiaceae</taxon>
        <taxon>Williamsia</taxon>
    </lineage>
</organism>
<dbReference type="InterPro" id="IPR016064">
    <property type="entry name" value="NAD/diacylglycerol_kinase_sf"/>
</dbReference>
<dbReference type="InterPro" id="IPR005218">
    <property type="entry name" value="Diacylglycerol/lipid_kinase"/>
</dbReference>
<comment type="cofactor">
    <cofactor evidence="1">
        <name>Mg(2+)</name>
        <dbReference type="ChEBI" id="CHEBI:18420"/>
    </cofactor>
</comment>
<evidence type="ECO:0000256" key="1">
    <source>
        <dbReference type="ARBA" id="ARBA00001946"/>
    </source>
</evidence>
<evidence type="ECO:0000259" key="13">
    <source>
        <dbReference type="PROSITE" id="PS50146"/>
    </source>
</evidence>
<comment type="similarity">
    <text evidence="2">Belongs to the diacylglycerol/lipid kinase family.</text>
</comment>
<dbReference type="InterPro" id="IPR050187">
    <property type="entry name" value="Lipid_Phosphate_FormReg"/>
</dbReference>
<dbReference type="PROSITE" id="PS50146">
    <property type="entry name" value="DAGK"/>
    <property type="match status" value="1"/>
</dbReference>
<keyword evidence="6" id="KW-0547">Nucleotide-binding</keyword>
<evidence type="ECO:0000256" key="3">
    <source>
        <dbReference type="ARBA" id="ARBA00022516"/>
    </source>
</evidence>
<dbReference type="Gene3D" id="2.60.200.40">
    <property type="match status" value="1"/>
</dbReference>
<evidence type="ECO:0000256" key="10">
    <source>
        <dbReference type="ARBA" id="ARBA00023098"/>
    </source>
</evidence>
<evidence type="ECO:0000256" key="12">
    <source>
        <dbReference type="ARBA" id="ARBA00023264"/>
    </source>
</evidence>
<keyword evidence="10" id="KW-0443">Lipid metabolism</keyword>
<evidence type="ECO:0000256" key="7">
    <source>
        <dbReference type="ARBA" id="ARBA00022777"/>
    </source>
</evidence>
<evidence type="ECO:0000256" key="6">
    <source>
        <dbReference type="ARBA" id="ARBA00022741"/>
    </source>
</evidence>
<name>A0ABT1HCV0_9NOCA</name>